<evidence type="ECO:0000313" key="3">
    <source>
        <dbReference type="Proteomes" id="UP000241118"/>
    </source>
</evidence>
<feature type="compositionally biased region" description="Basic and acidic residues" evidence="1">
    <location>
        <begin position="77"/>
        <end position="92"/>
    </location>
</feature>
<comment type="caution">
    <text evidence="2">The sequence shown here is derived from an EMBL/GenBank/DDBJ whole genome shotgun (WGS) entry which is preliminary data.</text>
</comment>
<keyword evidence="3" id="KW-1185">Reference proteome</keyword>
<protein>
    <recommendedName>
        <fullName evidence="4">DUF5709 domain-containing protein</fullName>
    </recommendedName>
</protein>
<evidence type="ECO:0000313" key="2">
    <source>
        <dbReference type="EMBL" id="PSL52779.1"/>
    </source>
</evidence>
<dbReference type="Proteomes" id="UP000241118">
    <property type="component" value="Unassembled WGS sequence"/>
</dbReference>
<feature type="region of interest" description="Disordered" evidence="1">
    <location>
        <begin position="1"/>
        <end position="108"/>
    </location>
</feature>
<evidence type="ECO:0000256" key="1">
    <source>
        <dbReference type="SAM" id="MobiDB-lite"/>
    </source>
</evidence>
<proteinExistence type="predicted"/>
<sequence length="108" mass="12308">MGVNRRPTGYGKTMTHQEPLDLGTTELSADEEERIRREHDLDRPEVFDRRNDVDRRARTRANLLPEELGPGSADPEAQAREVLRDSDVRTEVPESAPDTVVERRESGE</sequence>
<organism evidence="2 3">
    <name type="scientific">Saccharothrix carnea</name>
    <dbReference type="NCBI Taxonomy" id="1280637"/>
    <lineage>
        <taxon>Bacteria</taxon>
        <taxon>Bacillati</taxon>
        <taxon>Actinomycetota</taxon>
        <taxon>Actinomycetes</taxon>
        <taxon>Pseudonocardiales</taxon>
        <taxon>Pseudonocardiaceae</taxon>
        <taxon>Saccharothrix</taxon>
    </lineage>
</organism>
<reference evidence="2 3" key="1">
    <citation type="submission" date="2018-03" db="EMBL/GenBank/DDBJ databases">
        <title>Genomic Encyclopedia of Type Strains, Phase III (KMG-III): the genomes of soil and plant-associated and newly described type strains.</title>
        <authorList>
            <person name="Whitman W."/>
        </authorList>
    </citation>
    <scope>NUCLEOTIDE SEQUENCE [LARGE SCALE GENOMIC DNA]</scope>
    <source>
        <strain evidence="2 3">CGMCC 4.7097</strain>
    </source>
</reference>
<dbReference type="EMBL" id="PYAX01000011">
    <property type="protein sequence ID" value="PSL52779.1"/>
    <property type="molecule type" value="Genomic_DNA"/>
</dbReference>
<gene>
    <name evidence="2" type="ORF">B0I31_11166</name>
</gene>
<dbReference type="AlphaFoldDB" id="A0A2P8I2T5"/>
<evidence type="ECO:0008006" key="4">
    <source>
        <dbReference type="Google" id="ProtNLM"/>
    </source>
</evidence>
<accession>A0A2P8I2T5</accession>
<feature type="compositionally biased region" description="Basic and acidic residues" evidence="1">
    <location>
        <begin position="33"/>
        <end position="56"/>
    </location>
</feature>
<name>A0A2P8I2T5_SACCR</name>